<dbReference type="CDD" id="cd06580">
    <property type="entry name" value="TM_PBP1_transp_TpRbsC_like"/>
    <property type="match status" value="1"/>
</dbReference>
<dbReference type="PANTHER" id="PTHR43370">
    <property type="entry name" value="SUGAR ABC TRANSPORTER INTEGRAL MEMBRANE PROTEIN-RELATED"/>
    <property type="match status" value="1"/>
</dbReference>
<gene>
    <name evidence="7" type="ORF">QO012_000603</name>
</gene>
<protein>
    <submittedName>
        <fullName evidence="7">Simple sugar transport system permease protein</fullName>
    </submittedName>
</protein>
<feature type="transmembrane region" description="Helical" evidence="6">
    <location>
        <begin position="6"/>
        <end position="26"/>
    </location>
</feature>
<feature type="transmembrane region" description="Helical" evidence="6">
    <location>
        <begin position="143"/>
        <end position="160"/>
    </location>
</feature>
<comment type="subcellular location">
    <subcellularLocation>
        <location evidence="1">Cell membrane</location>
        <topology evidence="1">Multi-pass membrane protein</topology>
    </subcellularLocation>
</comment>
<evidence type="ECO:0000256" key="5">
    <source>
        <dbReference type="ARBA" id="ARBA00023136"/>
    </source>
</evidence>
<sequence length="308" mass="30623">MSPDVIAMVAATVLAAATPLIIAGLGELVAERAGVLNLGVEGMMVCGAAVGFAAAVESGSTLVGALAGIGAGVALAAAFGLLTVGLAANQVASGLALTILGLGLSGLAGARYVGLKRDPAPHLAIPGLTDLPVVGPLVFGQDGFVYAGLALAMGVSWFLWRTRTGLVLRAIGDDPAATHSLGLPVRAARFLAVLFGGACAGLAGAYLSLAYTPFWAPAMTAGRGWIALALVVFASWRPGRVVAGAVLFGGATVLQLHAQALGIGLPGQVLSAVPYLATILALILLSLARRQGGSLAPAALGRDFTPHR</sequence>
<keyword evidence="3 6" id="KW-0812">Transmembrane</keyword>
<keyword evidence="2" id="KW-1003">Cell membrane</keyword>
<feature type="transmembrane region" description="Helical" evidence="6">
    <location>
        <begin position="241"/>
        <end position="263"/>
    </location>
</feature>
<reference evidence="7 8" key="1">
    <citation type="submission" date="2023-07" db="EMBL/GenBank/DDBJ databases">
        <title>Genomic Encyclopedia of Type Strains, Phase IV (KMG-IV): sequencing the most valuable type-strain genomes for metagenomic binning, comparative biology and taxonomic classification.</title>
        <authorList>
            <person name="Goeker M."/>
        </authorList>
    </citation>
    <scope>NUCLEOTIDE SEQUENCE [LARGE SCALE GENOMIC DNA]</scope>
    <source>
        <strain evidence="7 8">DSM 19013</strain>
    </source>
</reference>
<evidence type="ECO:0000313" key="8">
    <source>
        <dbReference type="Proteomes" id="UP001231124"/>
    </source>
</evidence>
<dbReference type="RefSeq" id="WP_238203513.1">
    <property type="nucleotide sequence ID" value="NZ_BPQE01000013.1"/>
</dbReference>
<keyword evidence="7" id="KW-0762">Sugar transport</keyword>
<dbReference type="Proteomes" id="UP001231124">
    <property type="component" value="Unassembled WGS sequence"/>
</dbReference>
<feature type="transmembrane region" description="Helical" evidence="6">
    <location>
        <begin position="214"/>
        <end position="234"/>
    </location>
</feature>
<evidence type="ECO:0000256" key="1">
    <source>
        <dbReference type="ARBA" id="ARBA00004651"/>
    </source>
</evidence>
<feature type="transmembrane region" description="Helical" evidence="6">
    <location>
        <begin position="269"/>
        <end position="288"/>
    </location>
</feature>
<accession>A0ABU0HWN1</accession>
<dbReference type="PANTHER" id="PTHR43370:SF2">
    <property type="entry name" value="ABC TRANSPORTER PERMEASE PROTEIN"/>
    <property type="match status" value="1"/>
</dbReference>
<evidence type="ECO:0000256" key="3">
    <source>
        <dbReference type="ARBA" id="ARBA00022692"/>
    </source>
</evidence>
<keyword evidence="5 6" id="KW-0472">Membrane</keyword>
<feature type="transmembrane region" description="Helical" evidence="6">
    <location>
        <begin position="190"/>
        <end position="208"/>
    </location>
</feature>
<evidence type="ECO:0000313" key="7">
    <source>
        <dbReference type="EMBL" id="MDQ0446125.1"/>
    </source>
</evidence>
<feature type="transmembrane region" description="Helical" evidence="6">
    <location>
        <begin position="38"/>
        <end position="56"/>
    </location>
</feature>
<dbReference type="EMBL" id="JAUSVP010000001">
    <property type="protein sequence ID" value="MDQ0446125.1"/>
    <property type="molecule type" value="Genomic_DNA"/>
</dbReference>
<organism evidence="7 8">
    <name type="scientific">Methylobacterium aerolatum</name>
    <dbReference type="NCBI Taxonomy" id="418708"/>
    <lineage>
        <taxon>Bacteria</taxon>
        <taxon>Pseudomonadati</taxon>
        <taxon>Pseudomonadota</taxon>
        <taxon>Alphaproteobacteria</taxon>
        <taxon>Hyphomicrobiales</taxon>
        <taxon>Methylobacteriaceae</taxon>
        <taxon>Methylobacterium</taxon>
    </lineage>
</organism>
<feature type="transmembrane region" description="Helical" evidence="6">
    <location>
        <begin position="62"/>
        <end position="88"/>
    </location>
</feature>
<evidence type="ECO:0000256" key="4">
    <source>
        <dbReference type="ARBA" id="ARBA00022989"/>
    </source>
</evidence>
<keyword evidence="8" id="KW-1185">Reference proteome</keyword>
<comment type="caution">
    <text evidence="7">The sequence shown here is derived from an EMBL/GenBank/DDBJ whole genome shotgun (WGS) entry which is preliminary data.</text>
</comment>
<dbReference type="InterPro" id="IPR001851">
    <property type="entry name" value="ABC_transp_permease"/>
</dbReference>
<proteinExistence type="predicted"/>
<dbReference type="Pfam" id="PF02653">
    <property type="entry name" value="BPD_transp_2"/>
    <property type="match status" value="1"/>
</dbReference>
<evidence type="ECO:0000256" key="2">
    <source>
        <dbReference type="ARBA" id="ARBA00022475"/>
    </source>
</evidence>
<keyword evidence="7" id="KW-0813">Transport</keyword>
<keyword evidence="4 6" id="KW-1133">Transmembrane helix</keyword>
<feature type="transmembrane region" description="Helical" evidence="6">
    <location>
        <begin position="95"/>
        <end position="113"/>
    </location>
</feature>
<name>A0ABU0HWN1_9HYPH</name>
<evidence type="ECO:0000256" key="6">
    <source>
        <dbReference type="SAM" id="Phobius"/>
    </source>
</evidence>